<reference evidence="3" key="1">
    <citation type="journal article" date="2019" name="Int. J. Syst. Evol. Microbiol.">
        <title>The Global Catalogue of Microorganisms (GCM) 10K type strain sequencing project: providing services to taxonomists for standard genome sequencing and annotation.</title>
        <authorList>
            <consortium name="The Broad Institute Genomics Platform"/>
            <consortium name="The Broad Institute Genome Sequencing Center for Infectious Disease"/>
            <person name="Wu L."/>
            <person name="Ma J."/>
        </authorList>
    </citation>
    <scope>NUCLEOTIDE SEQUENCE [LARGE SCALE GENOMIC DNA]</scope>
    <source>
        <strain evidence="3">CGMCC 1.12125</strain>
    </source>
</reference>
<sequence>MPTPTFLHQPDETTRGTWQAVLPLLIPPIAWLASLGLSWLVQDFTCTASVTAGAPAPERALFVVLLVMNAVLLLITVVSGLFSARALRHGRRAGAPLLSFLGLSGCALAILFGFGIVLIMAMPLVLEVC</sequence>
<gene>
    <name evidence="2" type="ORF">ACFO0K_05195</name>
</gene>
<name>A0ABV8XXH2_9MICC</name>
<dbReference type="Proteomes" id="UP001595965">
    <property type="component" value="Unassembled WGS sequence"/>
</dbReference>
<evidence type="ECO:0000313" key="3">
    <source>
        <dbReference type="Proteomes" id="UP001595965"/>
    </source>
</evidence>
<evidence type="ECO:0000313" key="2">
    <source>
        <dbReference type="EMBL" id="MFC4429072.1"/>
    </source>
</evidence>
<comment type="caution">
    <text evidence="2">The sequence shown here is derived from an EMBL/GenBank/DDBJ whole genome shotgun (WGS) entry which is preliminary data.</text>
</comment>
<keyword evidence="1" id="KW-0812">Transmembrane</keyword>
<proteinExistence type="predicted"/>
<dbReference type="RefSeq" id="WP_344229002.1">
    <property type="nucleotide sequence ID" value="NZ_BAAALH010000002.1"/>
</dbReference>
<organism evidence="2 3">
    <name type="scientific">Citricoccus alkalitolerans</name>
    <dbReference type="NCBI Taxonomy" id="246603"/>
    <lineage>
        <taxon>Bacteria</taxon>
        <taxon>Bacillati</taxon>
        <taxon>Actinomycetota</taxon>
        <taxon>Actinomycetes</taxon>
        <taxon>Micrococcales</taxon>
        <taxon>Micrococcaceae</taxon>
        <taxon>Citricoccus</taxon>
    </lineage>
</organism>
<feature type="transmembrane region" description="Helical" evidence="1">
    <location>
        <begin position="21"/>
        <end position="41"/>
    </location>
</feature>
<keyword evidence="1" id="KW-0472">Membrane</keyword>
<keyword evidence="3" id="KW-1185">Reference proteome</keyword>
<feature type="transmembrane region" description="Helical" evidence="1">
    <location>
        <begin position="96"/>
        <end position="126"/>
    </location>
</feature>
<evidence type="ECO:0008006" key="4">
    <source>
        <dbReference type="Google" id="ProtNLM"/>
    </source>
</evidence>
<keyword evidence="1" id="KW-1133">Transmembrane helix</keyword>
<feature type="transmembrane region" description="Helical" evidence="1">
    <location>
        <begin position="61"/>
        <end position="84"/>
    </location>
</feature>
<dbReference type="EMBL" id="JBHSEN010000001">
    <property type="protein sequence ID" value="MFC4429072.1"/>
    <property type="molecule type" value="Genomic_DNA"/>
</dbReference>
<evidence type="ECO:0000256" key="1">
    <source>
        <dbReference type="SAM" id="Phobius"/>
    </source>
</evidence>
<protein>
    <recommendedName>
        <fullName evidence="4">DUF4190 domain-containing protein</fullName>
    </recommendedName>
</protein>
<accession>A0ABV8XXH2</accession>